<sequence length="229" mass="24359">MRGTCRFAMAMAAQVGRLQAALTILAAAALVGTAYVAFFGLPDRQASGGIYHSAVAPSGKCEGYWPDAGFCLALGTGPKACSARNGAGSAGCPQCRMAPDGEFPGKDTFLAKLRALEALAQTADDVQRKFGTCKQLREVPSVKLMHYRGLSWSRIQPNVIVGSGEFQDGRGENLGCWPQGYADHYVERHGVIPSERFDAYVREFDLEGFRLALATCSGVKTPASALLSS</sequence>
<comment type="caution">
    <text evidence="1">The sequence shown here is derived from an EMBL/GenBank/DDBJ whole genome shotgun (WGS) entry which is preliminary data.</text>
</comment>
<evidence type="ECO:0000313" key="2">
    <source>
        <dbReference type="Proteomes" id="UP000654075"/>
    </source>
</evidence>
<evidence type="ECO:0000313" key="1">
    <source>
        <dbReference type="EMBL" id="CAE8631071.1"/>
    </source>
</evidence>
<organism evidence="1 2">
    <name type="scientific">Polarella glacialis</name>
    <name type="common">Dinoflagellate</name>
    <dbReference type="NCBI Taxonomy" id="89957"/>
    <lineage>
        <taxon>Eukaryota</taxon>
        <taxon>Sar</taxon>
        <taxon>Alveolata</taxon>
        <taxon>Dinophyceae</taxon>
        <taxon>Suessiales</taxon>
        <taxon>Suessiaceae</taxon>
        <taxon>Polarella</taxon>
    </lineage>
</organism>
<protein>
    <submittedName>
        <fullName evidence="1">Uncharacterized protein</fullName>
    </submittedName>
</protein>
<dbReference type="Proteomes" id="UP000654075">
    <property type="component" value="Unassembled WGS sequence"/>
</dbReference>
<dbReference type="AlphaFoldDB" id="A0A813H0B4"/>
<dbReference type="OrthoDB" id="488326at2759"/>
<keyword evidence="2" id="KW-1185">Reference proteome</keyword>
<gene>
    <name evidence="1" type="ORF">PGLA1383_LOCUS47212</name>
</gene>
<name>A0A813H0B4_POLGL</name>
<dbReference type="EMBL" id="CAJNNV010030024">
    <property type="protein sequence ID" value="CAE8631071.1"/>
    <property type="molecule type" value="Genomic_DNA"/>
</dbReference>
<reference evidence="1" key="1">
    <citation type="submission" date="2021-02" db="EMBL/GenBank/DDBJ databases">
        <authorList>
            <person name="Dougan E. K."/>
            <person name="Rhodes N."/>
            <person name="Thang M."/>
            <person name="Chan C."/>
        </authorList>
    </citation>
    <scope>NUCLEOTIDE SEQUENCE</scope>
</reference>
<proteinExistence type="predicted"/>
<accession>A0A813H0B4</accession>